<evidence type="ECO:0000313" key="2">
    <source>
        <dbReference type="EMBL" id="PSU32626.1"/>
    </source>
</evidence>
<accession>A0A2T3IW13</accession>
<evidence type="ECO:0000256" key="1">
    <source>
        <dbReference type="SAM" id="Phobius"/>
    </source>
</evidence>
<reference evidence="2 3" key="1">
    <citation type="submission" date="2018-03" db="EMBL/GenBank/DDBJ databases">
        <title>Whole genome sequencing of Histamine producing bacteria.</title>
        <authorList>
            <person name="Butler K."/>
        </authorList>
    </citation>
    <scope>NUCLEOTIDE SEQUENCE [LARGE SCALE GENOMIC DNA]</scope>
    <source>
        <strain evidence="2 3">JCM 13586</strain>
    </source>
</reference>
<proteinExistence type="predicted"/>
<evidence type="ECO:0008006" key="4">
    <source>
        <dbReference type="Google" id="ProtNLM"/>
    </source>
</evidence>
<dbReference type="RefSeq" id="WP_107349932.1">
    <property type="nucleotide sequence ID" value="NZ_PYMH01000008.1"/>
</dbReference>
<dbReference type="OrthoDB" id="5824408at2"/>
<sequence>MAAVKTQPMPQWSIRLLPTTTASFADLTLTPSYRLMGALALLYACALVLLLLSAVFQFIPWPAFFAAGWWLLDECERRFADICHVTGRLQISLQGDIRWRGQQWRLQTARIRSGLILVWRLNGANDNIWLPICPDACSLSAYRSLALYSRHFRSISA</sequence>
<dbReference type="AlphaFoldDB" id="A0A2T3IW13"/>
<dbReference type="Pfam" id="PF07254">
    <property type="entry name" value="Cpta_toxin"/>
    <property type="match status" value="1"/>
</dbReference>
<keyword evidence="1" id="KW-1133">Transmembrane helix</keyword>
<evidence type="ECO:0000313" key="3">
    <source>
        <dbReference type="Proteomes" id="UP000241222"/>
    </source>
</evidence>
<dbReference type="EMBL" id="PYMH01000008">
    <property type="protein sequence ID" value="PSU32626.1"/>
    <property type="molecule type" value="Genomic_DNA"/>
</dbReference>
<keyword evidence="1" id="KW-0472">Membrane</keyword>
<keyword evidence="1" id="KW-0812">Transmembrane</keyword>
<dbReference type="InterPro" id="IPR009883">
    <property type="entry name" value="YgfX"/>
</dbReference>
<feature type="transmembrane region" description="Helical" evidence="1">
    <location>
        <begin position="40"/>
        <end position="72"/>
    </location>
</feature>
<keyword evidence="3" id="KW-1185">Reference proteome</keyword>
<gene>
    <name evidence="2" type="ORF">C9I99_16275</name>
</gene>
<organism evidence="2 3">
    <name type="scientific">Photobacterium lutimaris</name>
    <dbReference type="NCBI Taxonomy" id="388278"/>
    <lineage>
        <taxon>Bacteria</taxon>
        <taxon>Pseudomonadati</taxon>
        <taxon>Pseudomonadota</taxon>
        <taxon>Gammaproteobacteria</taxon>
        <taxon>Vibrionales</taxon>
        <taxon>Vibrionaceae</taxon>
        <taxon>Photobacterium</taxon>
    </lineage>
</organism>
<comment type="caution">
    <text evidence="2">The sequence shown here is derived from an EMBL/GenBank/DDBJ whole genome shotgun (WGS) entry which is preliminary data.</text>
</comment>
<dbReference type="Proteomes" id="UP000241222">
    <property type="component" value="Unassembled WGS sequence"/>
</dbReference>
<name>A0A2T3IW13_9GAMM</name>
<protein>
    <recommendedName>
        <fullName evidence="4">Cell shape-determining protein</fullName>
    </recommendedName>
</protein>